<proteinExistence type="predicted"/>
<dbReference type="PANTHER" id="PTHR10291">
    <property type="entry name" value="DEHYDRODOLICHYL DIPHOSPHATE SYNTHASE FAMILY MEMBER"/>
    <property type="match status" value="1"/>
</dbReference>
<dbReference type="Gene3D" id="3.40.1180.10">
    <property type="entry name" value="Decaprenyl diphosphate synthase-like"/>
    <property type="match status" value="1"/>
</dbReference>
<feature type="non-terminal residue" evidence="2">
    <location>
        <position position="84"/>
    </location>
</feature>
<keyword evidence="1" id="KW-0808">Transferase</keyword>
<protein>
    <recommendedName>
        <fullName evidence="3">Undecaprenyl diphosphate synthase</fullName>
    </recommendedName>
</protein>
<dbReference type="AlphaFoldDB" id="A0A382RA04"/>
<gene>
    <name evidence="2" type="ORF">METZ01_LOCUS347397</name>
</gene>
<accession>A0A382RA04</accession>
<dbReference type="PANTHER" id="PTHR10291:SF0">
    <property type="entry name" value="DEHYDRODOLICHYL DIPHOSPHATE SYNTHASE 2"/>
    <property type="match status" value="1"/>
</dbReference>
<dbReference type="GO" id="GO:0016094">
    <property type="term" value="P:polyprenol biosynthetic process"/>
    <property type="evidence" value="ECO:0007669"/>
    <property type="project" value="TreeGrafter"/>
</dbReference>
<dbReference type="SUPFAM" id="SSF64005">
    <property type="entry name" value="Undecaprenyl diphosphate synthase"/>
    <property type="match status" value="1"/>
</dbReference>
<reference evidence="2" key="1">
    <citation type="submission" date="2018-05" db="EMBL/GenBank/DDBJ databases">
        <authorList>
            <person name="Lanie J.A."/>
            <person name="Ng W.-L."/>
            <person name="Kazmierczak K.M."/>
            <person name="Andrzejewski T.M."/>
            <person name="Davidsen T.M."/>
            <person name="Wayne K.J."/>
            <person name="Tettelin H."/>
            <person name="Glass J.I."/>
            <person name="Rusch D."/>
            <person name="Podicherti R."/>
            <person name="Tsui H.-C.T."/>
            <person name="Winkler M.E."/>
        </authorList>
    </citation>
    <scope>NUCLEOTIDE SEQUENCE</scope>
</reference>
<dbReference type="GO" id="GO:0045547">
    <property type="term" value="F:ditrans,polycis-polyprenyl diphosphate synthase [(2E,6E)-farnesyl diphosphate specific] activity"/>
    <property type="evidence" value="ECO:0007669"/>
    <property type="project" value="TreeGrafter"/>
</dbReference>
<evidence type="ECO:0000256" key="1">
    <source>
        <dbReference type="ARBA" id="ARBA00022679"/>
    </source>
</evidence>
<evidence type="ECO:0008006" key="3">
    <source>
        <dbReference type="Google" id="ProtNLM"/>
    </source>
</evidence>
<evidence type="ECO:0000313" key="2">
    <source>
        <dbReference type="EMBL" id="SVC94543.1"/>
    </source>
</evidence>
<dbReference type="Pfam" id="PF01255">
    <property type="entry name" value="Prenyltransf"/>
    <property type="match status" value="1"/>
</dbReference>
<name>A0A382RA04_9ZZZZ</name>
<sequence>MKKPESEKPIPKIINLPKHLGIIMDGNGRWARLRGKRRAFGHEAGVLKAKEIVENSVRLEIEALTLYAFSSENWKRPTKEINGL</sequence>
<dbReference type="InterPro" id="IPR036424">
    <property type="entry name" value="UPP_synth-like_sf"/>
</dbReference>
<dbReference type="InterPro" id="IPR001441">
    <property type="entry name" value="UPP_synth-like"/>
</dbReference>
<organism evidence="2">
    <name type="scientific">marine metagenome</name>
    <dbReference type="NCBI Taxonomy" id="408172"/>
    <lineage>
        <taxon>unclassified sequences</taxon>
        <taxon>metagenomes</taxon>
        <taxon>ecological metagenomes</taxon>
    </lineage>
</organism>
<feature type="non-terminal residue" evidence="2">
    <location>
        <position position="1"/>
    </location>
</feature>
<dbReference type="EMBL" id="UINC01120203">
    <property type="protein sequence ID" value="SVC94543.1"/>
    <property type="molecule type" value="Genomic_DNA"/>
</dbReference>